<evidence type="ECO:0000313" key="16">
    <source>
        <dbReference type="Proteomes" id="UP000199771"/>
    </source>
</evidence>
<protein>
    <submittedName>
        <fullName evidence="15">Vitamin B12 transporter</fullName>
    </submittedName>
</protein>
<keyword evidence="9 10" id="KW-0998">Cell outer membrane</keyword>
<keyword evidence="5 12" id="KW-0732">Signal</keyword>
<comment type="subcellular location">
    <subcellularLocation>
        <location evidence="1 10">Cell outer membrane</location>
        <topology evidence="1 10">Multi-pass membrane protein</topology>
    </subcellularLocation>
</comment>
<dbReference type="InterPro" id="IPR012910">
    <property type="entry name" value="Plug_dom"/>
</dbReference>
<dbReference type="Gene3D" id="2.40.170.20">
    <property type="entry name" value="TonB-dependent receptor, beta-barrel domain"/>
    <property type="match status" value="1"/>
</dbReference>
<organism evidence="15 16">
    <name type="scientific">Fontimonas thermophila</name>
    <dbReference type="NCBI Taxonomy" id="1076937"/>
    <lineage>
        <taxon>Bacteria</taxon>
        <taxon>Pseudomonadati</taxon>
        <taxon>Pseudomonadota</taxon>
        <taxon>Gammaproteobacteria</taxon>
        <taxon>Nevskiales</taxon>
        <taxon>Nevskiaceae</taxon>
        <taxon>Fontimonas</taxon>
    </lineage>
</organism>
<dbReference type="STRING" id="1076937.SAMN04488120_106107"/>
<comment type="similarity">
    <text evidence="10 11">Belongs to the TonB-dependent receptor family.</text>
</comment>
<evidence type="ECO:0000256" key="8">
    <source>
        <dbReference type="ARBA" id="ARBA00023136"/>
    </source>
</evidence>
<evidence type="ECO:0000256" key="12">
    <source>
        <dbReference type="SAM" id="SignalP"/>
    </source>
</evidence>
<dbReference type="GO" id="GO:0009279">
    <property type="term" value="C:cell outer membrane"/>
    <property type="evidence" value="ECO:0007669"/>
    <property type="project" value="UniProtKB-SubCell"/>
</dbReference>
<keyword evidence="3 10" id="KW-1134">Transmembrane beta strand</keyword>
<dbReference type="PANTHER" id="PTHR30069">
    <property type="entry name" value="TONB-DEPENDENT OUTER MEMBRANE RECEPTOR"/>
    <property type="match status" value="1"/>
</dbReference>
<evidence type="ECO:0000256" key="11">
    <source>
        <dbReference type="RuleBase" id="RU003357"/>
    </source>
</evidence>
<dbReference type="AlphaFoldDB" id="A0A1I2J9I1"/>
<keyword evidence="4 10" id="KW-0812">Transmembrane</keyword>
<dbReference type="EMBL" id="FOOC01000006">
    <property type="protein sequence ID" value="SFF51435.1"/>
    <property type="molecule type" value="Genomic_DNA"/>
</dbReference>
<dbReference type="Pfam" id="PF07715">
    <property type="entry name" value="Plug"/>
    <property type="match status" value="1"/>
</dbReference>
<evidence type="ECO:0000256" key="3">
    <source>
        <dbReference type="ARBA" id="ARBA00022452"/>
    </source>
</evidence>
<feature type="chain" id="PRO_5011635465" evidence="12">
    <location>
        <begin position="19"/>
        <end position="596"/>
    </location>
</feature>
<evidence type="ECO:0000256" key="1">
    <source>
        <dbReference type="ARBA" id="ARBA00004571"/>
    </source>
</evidence>
<dbReference type="PROSITE" id="PS52016">
    <property type="entry name" value="TONB_DEPENDENT_REC_3"/>
    <property type="match status" value="1"/>
</dbReference>
<accession>A0A1I2J9I1</accession>
<name>A0A1I2J9I1_9GAMM</name>
<dbReference type="InterPro" id="IPR000531">
    <property type="entry name" value="Beta-barrel_TonB"/>
</dbReference>
<keyword evidence="16" id="KW-1185">Reference proteome</keyword>
<dbReference type="Proteomes" id="UP000199771">
    <property type="component" value="Unassembled WGS sequence"/>
</dbReference>
<keyword evidence="2 10" id="KW-0813">Transport</keyword>
<dbReference type="Gene3D" id="2.170.130.10">
    <property type="entry name" value="TonB-dependent receptor, plug domain"/>
    <property type="match status" value="1"/>
</dbReference>
<evidence type="ECO:0000259" key="13">
    <source>
        <dbReference type="Pfam" id="PF00593"/>
    </source>
</evidence>
<evidence type="ECO:0000256" key="5">
    <source>
        <dbReference type="ARBA" id="ARBA00022729"/>
    </source>
</evidence>
<evidence type="ECO:0000256" key="9">
    <source>
        <dbReference type="ARBA" id="ARBA00023237"/>
    </source>
</evidence>
<dbReference type="PANTHER" id="PTHR30069:SF53">
    <property type="entry name" value="COLICIN I RECEPTOR-RELATED"/>
    <property type="match status" value="1"/>
</dbReference>
<dbReference type="Pfam" id="PF00593">
    <property type="entry name" value="TonB_dep_Rec_b-barrel"/>
    <property type="match status" value="1"/>
</dbReference>
<gene>
    <name evidence="15" type="ORF">SAMN04488120_106107</name>
</gene>
<evidence type="ECO:0000313" key="15">
    <source>
        <dbReference type="EMBL" id="SFF51435.1"/>
    </source>
</evidence>
<sequence length="596" mass="65642">MKRFALAALAAAPAFAWAQDPTPLDPIVVTATGAETRLSALSTNMLVITREDIERAQAFDIADLLQFYAGLEIERSGGPGQLAFVRIRGGETDHTLILIDGVRANPATGAPALERLSPAMIERIEIIKGPRSTLYGSDAVAGVINIVTRQGTSSSADLRLRAGTHATREGVADLRYADTDKRFALGIGQIRSDGIPVCSDGGMPRGFDRTSVNFNGSLTRGETLFSLRAYDNRGNTEYVDFCGPFGNNPLDQDFKQQMLAVELDTHPLPSWRLRTTISRLKDDLQQNQSDDYIRTMRPQIELDNQIELPAGTLGLRASAAEEDASVLIFGTPIEENRELYALRLQYQLALTRQRLLLAAAWDDHDNFGSKTTWTAEYGLDLWRGGELLAAAGTGFRAPNVFERFTGFGGNPDLKPESSRNVELGLRQRLGAYQLVDVRLFRTDTDDLIAFIGGQNRNVPSYRNEGVDLSYRLELEPWSLTLTGLWQDPVNRDTGQALQRRARRTAGLKLARQFGAHSAGIDVGASSSRPDTDFSTFPASTVTVGGYALVGAHAKLRLSPQWQLRARLDNLLDKQYQTVYGYRQDGAAGYLMLQFTY</sequence>
<evidence type="ECO:0000256" key="6">
    <source>
        <dbReference type="ARBA" id="ARBA00023065"/>
    </source>
</evidence>
<dbReference type="SUPFAM" id="SSF56935">
    <property type="entry name" value="Porins"/>
    <property type="match status" value="1"/>
</dbReference>
<keyword evidence="8 10" id="KW-0472">Membrane</keyword>
<proteinExistence type="inferred from homology"/>
<dbReference type="RefSeq" id="WP_159431124.1">
    <property type="nucleotide sequence ID" value="NZ_FOOC01000006.1"/>
</dbReference>
<dbReference type="OrthoDB" id="9764669at2"/>
<evidence type="ECO:0000256" key="2">
    <source>
        <dbReference type="ARBA" id="ARBA00022448"/>
    </source>
</evidence>
<dbReference type="InterPro" id="IPR037066">
    <property type="entry name" value="Plug_dom_sf"/>
</dbReference>
<dbReference type="GO" id="GO:0006811">
    <property type="term" value="P:monoatomic ion transport"/>
    <property type="evidence" value="ECO:0007669"/>
    <property type="project" value="UniProtKB-KW"/>
</dbReference>
<dbReference type="InterPro" id="IPR036942">
    <property type="entry name" value="Beta-barrel_TonB_sf"/>
</dbReference>
<evidence type="ECO:0000256" key="7">
    <source>
        <dbReference type="ARBA" id="ARBA00023077"/>
    </source>
</evidence>
<keyword evidence="6" id="KW-0406">Ion transport</keyword>
<feature type="domain" description="TonB-dependent receptor-like beta-barrel" evidence="13">
    <location>
        <begin position="187"/>
        <end position="570"/>
    </location>
</feature>
<keyword evidence="7 11" id="KW-0798">TonB box</keyword>
<dbReference type="GO" id="GO:0015889">
    <property type="term" value="P:cobalamin transport"/>
    <property type="evidence" value="ECO:0007669"/>
    <property type="project" value="TreeGrafter"/>
</dbReference>
<reference evidence="15 16" key="1">
    <citation type="submission" date="2016-10" db="EMBL/GenBank/DDBJ databases">
        <authorList>
            <person name="de Groot N.N."/>
        </authorList>
    </citation>
    <scope>NUCLEOTIDE SEQUENCE [LARGE SCALE GENOMIC DNA]</scope>
    <source>
        <strain evidence="15 16">DSM 23609</strain>
    </source>
</reference>
<evidence type="ECO:0000256" key="10">
    <source>
        <dbReference type="PROSITE-ProRule" id="PRU01360"/>
    </source>
</evidence>
<dbReference type="InterPro" id="IPR039426">
    <property type="entry name" value="TonB-dep_rcpt-like"/>
</dbReference>
<feature type="domain" description="TonB-dependent receptor plug" evidence="14">
    <location>
        <begin position="42"/>
        <end position="143"/>
    </location>
</feature>
<evidence type="ECO:0000256" key="4">
    <source>
        <dbReference type="ARBA" id="ARBA00022692"/>
    </source>
</evidence>
<evidence type="ECO:0000259" key="14">
    <source>
        <dbReference type="Pfam" id="PF07715"/>
    </source>
</evidence>
<feature type="signal peptide" evidence="12">
    <location>
        <begin position="1"/>
        <end position="18"/>
    </location>
</feature>